<evidence type="ECO:0000313" key="4">
    <source>
        <dbReference type="Proteomes" id="UP000031526"/>
    </source>
</evidence>
<gene>
    <name evidence="3" type="ORF">CP978_22180</name>
    <name evidence="2" type="ORF">SNOD_21850</name>
</gene>
<feature type="transmembrane region" description="Helical" evidence="1">
    <location>
        <begin position="31"/>
        <end position="49"/>
    </location>
</feature>
<dbReference type="Proteomes" id="UP000325763">
    <property type="component" value="Chromosome"/>
</dbReference>
<evidence type="ECO:0000313" key="5">
    <source>
        <dbReference type="Proteomes" id="UP000325763"/>
    </source>
</evidence>
<dbReference type="RefSeq" id="WP_043443660.1">
    <property type="nucleotide sequence ID" value="NZ_CP009313.1"/>
</dbReference>
<dbReference type="KEGG" id="snq:CP978_22180"/>
<evidence type="ECO:0008006" key="6">
    <source>
        <dbReference type="Google" id="ProtNLM"/>
    </source>
</evidence>
<protein>
    <recommendedName>
        <fullName evidence="6">Integral membrane protein</fullName>
    </recommendedName>
</protein>
<dbReference type="AlphaFoldDB" id="A0A0B5DPJ4"/>
<sequence length="89" mass="9225">MLVEALGSAVLGLVLAWAAAHRLPRRLPARTLVLSTGVAGALFGAFITHSSLGSARLLVILTGALIVSAASVSLLLRPAERFRRRSAPA</sequence>
<feature type="transmembrane region" description="Helical" evidence="1">
    <location>
        <begin position="55"/>
        <end position="76"/>
    </location>
</feature>
<evidence type="ECO:0000313" key="3">
    <source>
        <dbReference type="EMBL" id="QEV40901.1"/>
    </source>
</evidence>
<reference evidence="4" key="1">
    <citation type="submission" date="2014-09" db="EMBL/GenBank/DDBJ databases">
        <title>Sequence of the Streptomyces nodosus genome.</title>
        <authorList>
            <person name="Sweeney P."/>
            <person name="Stephens N."/>
            <person name="Murphy C."/>
            <person name="Caffrey P."/>
        </authorList>
    </citation>
    <scope>NUCLEOTIDE SEQUENCE [LARGE SCALE GENOMIC DNA]</scope>
    <source>
        <strain evidence="4">ATCC 14899</strain>
    </source>
</reference>
<proteinExistence type="predicted"/>
<name>A0A0B5DPJ4_9ACTN</name>
<organism evidence="2 4">
    <name type="scientific">Streptomyces nodosus</name>
    <dbReference type="NCBI Taxonomy" id="40318"/>
    <lineage>
        <taxon>Bacteria</taxon>
        <taxon>Bacillati</taxon>
        <taxon>Actinomycetota</taxon>
        <taxon>Actinomycetes</taxon>
        <taxon>Kitasatosporales</taxon>
        <taxon>Streptomycetaceae</taxon>
        <taxon>Streptomyces</taxon>
    </lineage>
</organism>
<dbReference type="EMBL" id="CP009313">
    <property type="protein sequence ID" value="AJE42386.1"/>
    <property type="molecule type" value="Genomic_DNA"/>
</dbReference>
<reference evidence="3 5" key="3">
    <citation type="submission" date="2017-09" db="EMBL/GenBank/DDBJ databases">
        <title>Streptomyces genome completion.</title>
        <authorList>
            <person name="Lee N."/>
            <person name="Cho B.-K."/>
        </authorList>
    </citation>
    <scope>NUCLEOTIDE SEQUENCE [LARGE SCALE GENOMIC DNA]</scope>
    <source>
        <strain evidence="3 5">ATCC 14899</strain>
    </source>
</reference>
<keyword evidence="4" id="KW-1185">Reference proteome</keyword>
<dbReference type="Proteomes" id="UP000031526">
    <property type="component" value="Chromosome"/>
</dbReference>
<dbReference type="STRING" id="40318.SNOD_21850"/>
<keyword evidence="1" id="KW-0472">Membrane</keyword>
<evidence type="ECO:0000256" key="1">
    <source>
        <dbReference type="SAM" id="Phobius"/>
    </source>
</evidence>
<dbReference type="HOGENOM" id="CLU_164814_0_0_11"/>
<accession>A0A0B5DPJ4</accession>
<dbReference type="EMBL" id="CP023747">
    <property type="protein sequence ID" value="QEV40901.1"/>
    <property type="molecule type" value="Genomic_DNA"/>
</dbReference>
<keyword evidence="1" id="KW-0812">Transmembrane</keyword>
<keyword evidence="1" id="KW-1133">Transmembrane helix</keyword>
<reference evidence="2 4" key="2">
    <citation type="journal article" date="2016" name="Appl. Microbiol. Biotechnol.">
        <title>Exploiting the genome sequence of Streptomyces nodosus for enhanced antibiotic production.</title>
        <authorList>
            <person name="Sweeney P."/>
            <person name="Murphy C.D."/>
            <person name="Caffrey P."/>
        </authorList>
    </citation>
    <scope>NUCLEOTIDE SEQUENCE [LARGE SCALE GENOMIC DNA]</scope>
    <source>
        <strain evidence="2 4">ATCC 14899</strain>
    </source>
</reference>
<feature type="transmembrane region" description="Helical" evidence="1">
    <location>
        <begin position="6"/>
        <end position="24"/>
    </location>
</feature>
<evidence type="ECO:0000313" key="2">
    <source>
        <dbReference type="EMBL" id="AJE42386.1"/>
    </source>
</evidence>